<dbReference type="Proteomes" id="UP000001601">
    <property type="component" value="Unassembled WGS sequence"/>
</dbReference>
<sequence>MDHVLIDTDVILDFFFDRKPYSEFATEILNQCEAGALRGYVTPVIICNVYYLLRKTANHKTVIEKVKQLLSIIDVLTMDQEVVFDALNSKFKDFEDALQNFTATKIQEITVILTRNVKDYKHSTLAILTPETYLKGKI</sequence>
<accession>A3XH13</accession>
<evidence type="ECO:0000313" key="2">
    <source>
        <dbReference type="EMBL" id="EAQ51431.1"/>
    </source>
</evidence>
<dbReference type="AlphaFoldDB" id="A3XH13"/>
<dbReference type="SUPFAM" id="SSF88723">
    <property type="entry name" value="PIN domain-like"/>
    <property type="match status" value="1"/>
</dbReference>
<comment type="caution">
    <text evidence="2">The sequence shown here is derived from an EMBL/GenBank/DDBJ whole genome shotgun (WGS) entry which is preliminary data.</text>
</comment>
<feature type="domain" description="PIN" evidence="1">
    <location>
        <begin position="4"/>
        <end position="118"/>
    </location>
</feature>
<dbReference type="RefSeq" id="WP_009781905.1">
    <property type="nucleotide sequence ID" value="NZ_CH672395.1"/>
</dbReference>
<gene>
    <name evidence="2" type="ORF">MED217_17850</name>
</gene>
<evidence type="ECO:0000313" key="3">
    <source>
        <dbReference type="Proteomes" id="UP000001601"/>
    </source>
</evidence>
<organism evidence="2 3">
    <name type="scientific">Leeuwenhoekiella blandensis (strain CECT 7118 / CCUG 51940 / KCTC 22103 / MED217)</name>
    <name type="common">Flavobacterium sp. (strain MED217)</name>
    <dbReference type="NCBI Taxonomy" id="398720"/>
    <lineage>
        <taxon>Bacteria</taxon>
        <taxon>Pseudomonadati</taxon>
        <taxon>Bacteroidota</taxon>
        <taxon>Flavobacteriia</taxon>
        <taxon>Flavobacteriales</taxon>
        <taxon>Flavobacteriaceae</taxon>
        <taxon>Leeuwenhoekiella</taxon>
    </lineage>
</organism>
<dbReference type="InterPro" id="IPR029060">
    <property type="entry name" value="PIN-like_dom_sf"/>
</dbReference>
<dbReference type="EMBL" id="AANC01000001">
    <property type="protein sequence ID" value="EAQ51431.1"/>
    <property type="molecule type" value="Genomic_DNA"/>
</dbReference>
<evidence type="ECO:0000259" key="1">
    <source>
        <dbReference type="Pfam" id="PF13470"/>
    </source>
</evidence>
<dbReference type="Gene3D" id="3.40.50.1010">
    <property type="entry name" value="5'-nuclease"/>
    <property type="match status" value="1"/>
</dbReference>
<name>A3XH13_LEEBM</name>
<reference evidence="2 3" key="1">
    <citation type="journal article" date="2007" name="Nature">
        <title>Light stimulates growth of proteorhodopsin-containing marine Flavobacteria.</title>
        <authorList>
            <person name="Gomez-Consarnau L."/>
            <person name="Gonzalez J.M."/>
            <person name="Coll-Llado M."/>
            <person name="Gourdon P."/>
            <person name="Pascher T."/>
            <person name="Neutze R."/>
            <person name="Pedros-Alio C."/>
            <person name="Pinhassi J."/>
        </authorList>
    </citation>
    <scope>NUCLEOTIDE SEQUENCE [LARGE SCALE GENOMIC DNA]</scope>
    <source>
        <strain evidence="2 3">MED217</strain>
    </source>
</reference>
<dbReference type="STRING" id="398720.MED217_17850"/>
<dbReference type="eggNOG" id="COG2402">
    <property type="taxonomic scope" value="Bacteria"/>
</dbReference>
<proteinExistence type="predicted"/>
<protein>
    <recommendedName>
        <fullName evidence="1">PIN domain-containing protein</fullName>
    </recommendedName>
</protein>
<dbReference type="OrthoDB" id="1148871at2"/>
<dbReference type="Pfam" id="PF13470">
    <property type="entry name" value="PIN_3"/>
    <property type="match status" value="1"/>
</dbReference>
<dbReference type="HOGENOM" id="CLU_124456_3_1_10"/>
<keyword evidence="3" id="KW-1185">Reference proteome</keyword>
<dbReference type="InterPro" id="IPR002716">
    <property type="entry name" value="PIN_dom"/>
</dbReference>